<evidence type="ECO:0000313" key="3">
    <source>
        <dbReference type="Proteomes" id="UP000614239"/>
    </source>
</evidence>
<reference evidence="2" key="2">
    <citation type="submission" date="2020-09" db="EMBL/GenBank/DDBJ databases">
        <authorList>
            <person name="Sun Q."/>
            <person name="Zhou Y."/>
        </authorList>
    </citation>
    <scope>NUCLEOTIDE SEQUENCE</scope>
    <source>
        <strain evidence="2">CGMCC 4.7372</strain>
    </source>
</reference>
<sequence length="252" mass="26189">MGHNPTVTLSGFLLEAVDRILPSTAPDPAAARPGILLLVLVLAMPTARRWGRAAVTVIHEAGHAGVGLLVGRRFEGFTVDAGLGGRAITSGRSRGPGRIATVWAGYPMPALIGCLLVQAALGGWAGPILTLALIAELVLFIKSRSARTLCLVLLVIAATTALWWAGSSVVRAGPLTLAPREALTAGAGLVLLLGAWDALRDVAASHDPNQDHGSLAGLTRLPGWFWLGTWWLVIAGATAWSAWSLARSAGWA</sequence>
<accession>A0A8H9HB58</accession>
<evidence type="ECO:0000313" key="2">
    <source>
        <dbReference type="EMBL" id="GGO95600.1"/>
    </source>
</evidence>
<organism evidence="2 3">
    <name type="scientific">Actinomyces gaoshouyii</name>
    <dbReference type="NCBI Taxonomy" id="1960083"/>
    <lineage>
        <taxon>Bacteria</taxon>
        <taxon>Bacillati</taxon>
        <taxon>Actinomycetota</taxon>
        <taxon>Actinomycetes</taxon>
        <taxon>Actinomycetales</taxon>
        <taxon>Actinomycetaceae</taxon>
        <taxon>Actinomyces</taxon>
    </lineage>
</organism>
<feature type="transmembrane region" description="Helical" evidence="1">
    <location>
        <begin position="224"/>
        <end position="246"/>
    </location>
</feature>
<feature type="transmembrane region" description="Helical" evidence="1">
    <location>
        <begin position="124"/>
        <end position="141"/>
    </location>
</feature>
<proteinExistence type="predicted"/>
<gene>
    <name evidence="2" type="ORF">GCM10011612_03850</name>
</gene>
<protein>
    <submittedName>
        <fullName evidence="2">Membrane protein</fullName>
    </submittedName>
</protein>
<reference evidence="2" key="1">
    <citation type="journal article" date="2014" name="Int. J. Syst. Evol. Microbiol.">
        <title>Complete genome sequence of Corynebacterium casei LMG S-19264T (=DSM 44701T), isolated from a smear-ripened cheese.</title>
        <authorList>
            <consortium name="US DOE Joint Genome Institute (JGI-PGF)"/>
            <person name="Walter F."/>
            <person name="Albersmeier A."/>
            <person name="Kalinowski J."/>
            <person name="Ruckert C."/>
        </authorList>
    </citation>
    <scope>NUCLEOTIDE SEQUENCE</scope>
    <source>
        <strain evidence="2">CGMCC 4.7372</strain>
    </source>
</reference>
<dbReference type="Proteomes" id="UP000614239">
    <property type="component" value="Unassembled WGS sequence"/>
</dbReference>
<dbReference type="AlphaFoldDB" id="A0A8H9HB58"/>
<keyword evidence="1" id="KW-0812">Transmembrane</keyword>
<keyword evidence="1" id="KW-1133">Transmembrane helix</keyword>
<name>A0A8H9HB58_9ACTO</name>
<feature type="transmembrane region" description="Helical" evidence="1">
    <location>
        <begin position="148"/>
        <end position="166"/>
    </location>
</feature>
<comment type="caution">
    <text evidence="2">The sequence shown here is derived from an EMBL/GenBank/DDBJ whole genome shotgun (WGS) entry which is preliminary data.</text>
</comment>
<evidence type="ECO:0000256" key="1">
    <source>
        <dbReference type="SAM" id="Phobius"/>
    </source>
</evidence>
<dbReference type="InterPro" id="IPR049500">
    <property type="entry name" value="Peptidase_M50B-like"/>
</dbReference>
<dbReference type="Pfam" id="PF13398">
    <property type="entry name" value="Peptidase_M50B"/>
    <property type="match status" value="1"/>
</dbReference>
<keyword evidence="1" id="KW-0472">Membrane</keyword>
<keyword evidence="3" id="KW-1185">Reference proteome</keyword>
<dbReference type="EMBL" id="BMNJ01000001">
    <property type="protein sequence ID" value="GGO95600.1"/>
    <property type="molecule type" value="Genomic_DNA"/>
</dbReference>